<dbReference type="InterPro" id="IPR036388">
    <property type="entry name" value="WH-like_DNA-bd_sf"/>
</dbReference>
<dbReference type="PRINTS" id="PR00039">
    <property type="entry name" value="HTHLYSR"/>
</dbReference>
<keyword evidence="3" id="KW-0805">Transcription regulation</keyword>
<dbReference type="Pfam" id="PF00126">
    <property type="entry name" value="HTH_1"/>
    <property type="match status" value="1"/>
</dbReference>
<protein>
    <submittedName>
        <fullName evidence="7">LysR family transcriptional regulator</fullName>
    </submittedName>
</protein>
<evidence type="ECO:0000256" key="4">
    <source>
        <dbReference type="ARBA" id="ARBA00023125"/>
    </source>
</evidence>
<proteinExistence type="inferred from homology"/>
<keyword evidence="4" id="KW-0238">DNA-binding</keyword>
<sequence>MHQSSTVLRSERLKGIVPFVCAAEAGSFTAAAQQLNLTSSAVSKSVARLEQRLGVALFERTTRRLKLSDAGRAYYETCTQILMELSEAEAVMLAQKREPTGTVRVALPASFGRLRVVPVLLKFSTQYPDVRPHLTFSDRFVDFAEEGIDLAVRIGGPPNLPPSLVQRCLGSERLIFCAAPGYLERRGVPLTMPQLQEHDCIVYGRPDGTQPPWVYATGNGEIGHCFVRPRIVASDAEAQLAYVREGMGIAQLATWLVEDDLRTGKLVEIMAQQATDGLPLHLLWPVARQLTPKVNVLAQLLETHLRIR</sequence>
<dbReference type="PANTHER" id="PTHR30537">
    <property type="entry name" value="HTH-TYPE TRANSCRIPTIONAL REGULATOR"/>
    <property type="match status" value="1"/>
</dbReference>
<dbReference type="Gene3D" id="3.40.190.290">
    <property type="match status" value="1"/>
</dbReference>
<organism evidence="7 8">
    <name type="scientific">Gibbsiella quercinecans</name>
    <dbReference type="NCBI Taxonomy" id="929813"/>
    <lineage>
        <taxon>Bacteria</taxon>
        <taxon>Pseudomonadati</taxon>
        <taxon>Pseudomonadota</taxon>
        <taxon>Gammaproteobacteria</taxon>
        <taxon>Enterobacterales</taxon>
        <taxon>Yersiniaceae</taxon>
        <taxon>Gibbsiella</taxon>
    </lineage>
</organism>
<reference evidence="7 8" key="1">
    <citation type="submission" date="2016-01" db="EMBL/GenBank/DDBJ databases">
        <authorList>
            <person name="Oliw E.H."/>
        </authorList>
    </citation>
    <scope>NUCLEOTIDE SEQUENCE [LARGE SCALE GENOMIC DNA]</scope>
    <source>
        <strain evidence="7 8">FRB97</strain>
    </source>
</reference>
<dbReference type="GO" id="GO:0006351">
    <property type="term" value="P:DNA-templated transcription"/>
    <property type="evidence" value="ECO:0007669"/>
    <property type="project" value="TreeGrafter"/>
</dbReference>
<dbReference type="KEGG" id="gqu:AWC35_02225"/>
<dbReference type="PROSITE" id="PS50931">
    <property type="entry name" value="HTH_LYSR"/>
    <property type="match status" value="1"/>
</dbReference>
<dbReference type="GO" id="GO:0043565">
    <property type="term" value="F:sequence-specific DNA binding"/>
    <property type="evidence" value="ECO:0007669"/>
    <property type="project" value="TreeGrafter"/>
</dbReference>
<keyword evidence="5" id="KW-0804">Transcription</keyword>
<dbReference type="CDD" id="cd08475">
    <property type="entry name" value="PBP2_CrgA_like_6"/>
    <property type="match status" value="1"/>
</dbReference>
<dbReference type="Proteomes" id="UP000217182">
    <property type="component" value="Chromosome"/>
</dbReference>
<evidence type="ECO:0000259" key="6">
    <source>
        <dbReference type="PROSITE" id="PS50931"/>
    </source>
</evidence>
<name>A0A250B7T1_9GAMM</name>
<accession>A0A250B7T1</accession>
<evidence type="ECO:0000313" key="8">
    <source>
        <dbReference type="Proteomes" id="UP000217182"/>
    </source>
</evidence>
<comment type="similarity">
    <text evidence="1">Belongs to the LysR transcriptional regulatory family.</text>
</comment>
<dbReference type="EMBL" id="CP014136">
    <property type="protein sequence ID" value="ATA22293.1"/>
    <property type="molecule type" value="Genomic_DNA"/>
</dbReference>
<evidence type="ECO:0000256" key="1">
    <source>
        <dbReference type="ARBA" id="ARBA00009437"/>
    </source>
</evidence>
<dbReference type="InterPro" id="IPR005119">
    <property type="entry name" value="LysR_subst-bd"/>
</dbReference>
<evidence type="ECO:0000256" key="3">
    <source>
        <dbReference type="ARBA" id="ARBA00023015"/>
    </source>
</evidence>
<evidence type="ECO:0000313" key="7">
    <source>
        <dbReference type="EMBL" id="ATA22293.1"/>
    </source>
</evidence>
<dbReference type="SUPFAM" id="SSF53850">
    <property type="entry name" value="Periplasmic binding protein-like II"/>
    <property type="match status" value="1"/>
</dbReference>
<dbReference type="AlphaFoldDB" id="A0A250B7T1"/>
<dbReference type="SUPFAM" id="SSF46785">
    <property type="entry name" value="Winged helix' DNA-binding domain"/>
    <property type="match status" value="1"/>
</dbReference>
<dbReference type="PANTHER" id="PTHR30537:SF5">
    <property type="entry name" value="HTH-TYPE TRANSCRIPTIONAL ACTIVATOR TTDR-RELATED"/>
    <property type="match status" value="1"/>
</dbReference>
<dbReference type="InterPro" id="IPR000847">
    <property type="entry name" value="LysR_HTH_N"/>
</dbReference>
<dbReference type="FunFam" id="1.10.10.10:FF:000001">
    <property type="entry name" value="LysR family transcriptional regulator"/>
    <property type="match status" value="1"/>
</dbReference>
<gene>
    <name evidence="7" type="ORF">AWC35_02225</name>
</gene>
<dbReference type="InterPro" id="IPR058163">
    <property type="entry name" value="LysR-type_TF_proteobact-type"/>
</dbReference>
<dbReference type="Pfam" id="PF03466">
    <property type="entry name" value="LysR_substrate"/>
    <property type="match status" value="1"/>
</dbReference>
<feature type="domain" description="HTH lysR-type" evidence="6">
    <location>
        <begin position="19"/>
        <end position="68"/>
    </location>
</feature>
<keyword evidence="2" id="KW-0678">Repressor</keyword>
<evidence type="ECO:0000256" key="5">
    <source>
        <dbReference type="ARBA" id="ARBA00023163"/>
    </source>
</evidence>
<keyword evidence="8" id="KW-1185">Reference proteome</keyword>
<dbReference type="Gene3D" id="1.10.10.10">
    <property type="entry name" value="Winged helix-like DNA-binding domain superfamily/Winged helix DNA-binding domain"/>
    <property type="match status" value="1"/>
</dbReference>
<dbReference type="InterPro" id="IPR036390">
    <property type="entry name" value="WH_DNA-bd_sf"/>
</dbReference>
<dbReference type="GO" id="GO:0003700">
    <property type="term" value="F:DNA-binding transcription factor activity"/>
    <property type="evidence" value="ECO:0007669"/>
    <property type="project" value="InterPro"/>
</dbReference>
<evidence type="ECO:0000256" key="2">
    <source>
        <dbReference type="ARBA" id="ARBA00022491"/>
    </source>
</evidence>